<sequence>MAARPPQNSDSEPEAVAFGIAALAGELDDAAVEFPTTADHLVASLDDPSIPYNASGNGVALSAALGEVPRDRFDTKRDLLDALHPVFEERRRSGGGSVVGRLRGMLPF</sequence>
<keyword evidence="2" id="KW-1185">Reference proteome</keyword>
<accession>A0ABD5PGL0</accession>
<evidence type="ECO:0000313" key="1">
    <source>
        <dbReference type="EMBL" id="MFC4359926.1"/>
    </source>
</evidence>
<dbReference type="RefSeq" id="WP_267624907.1">
    <property type="nucleotide sequence ID" value="NZ_JAODIW010000010.1"/>
</dbReference>
<evidence type="ECO:0000313" key="2">
    <source>
        <dbReference type="Proteomes" id="UP001595921"/>
    </source>
</evidence>
<name>A0ABD5PGL0_9EURY</name>
<protein>
    <submittedName>
        <fullName evidence="1">Uncharacterized protein</fullName>
    </submittedName>
</protein>
<gene>
    <name evidence="1" type="ORF">ACFO0N_18420</name>
</gene>
<organism evidence="1 2">
    <name type="scientific">Halobium salinum</name>
    <dbReference type="NCBI Taxonomy" id="1364940"/>
    <lineage>
        <taxon>Archaea</taxon>
        <taxon>Methanobacteriati</taxon>
        <taxon>Methanobacteriota</taxon>
        <taxon>Stenosarchaea group</taxon>
        <taxon>Halobacteria</taxon>
        <taxon>Halobacteriales</taxon>
        <taxon>Haloferacaceae</taxon>
        <taxon>Halobium</taxon>
    </lineage>
</organism>
<dbReference type="EMBL" id="JBHSDS010000009">
    <property type="protein sequence ID" value="MFC4359926.1"/>
    <property type="molecule type" value="Genomic_DNA"/>
</dbReference>
<dbReference type="Proteomes" id="UP001595921">
    <property type="component" value="Unassembled WGS sequence"/>
</dbReference>
<comment type="caution">
    <text evidence="1">The sequence shown here is derived from an EMBL/GenBank/DDBJ whole genome shotgun (WGS) entry which is preliminary data.</text>
</comment>
<dbReference type="AlphaFoldDB" id="A0ABD5PGL0"/>
<proteinExistence type="predicted"/>
<reference evidence="1 2" key="1">
    <citation type="journal article" date="2019" name="Int. J. Syst. Evol. Microbiol.">
        <title>The Global Catalogue of Microorganisms (GCM) 10K type strain sequencing project: providing services to taxonomists for standard genome sequencing and annotation.</title>
        <authorList>
            <consortium name="The Broad Institute Genomics Platform"/>
            <consortium name="The Broad Institute Genome Sequencing Center for Infectious Disease"/>
            <person name="Wu L."/>
            <person name="Ma J."/>
        </authorList>
    </citation>
    <scope>NUCLEOTIDE SEQUENCE [LARGE SCALE GENOMIC DNA]</scope>
    <source>
        <strain evidence="1 2">CGMCC 1.12553</strain>
    </source>
</reference>